<feature type="compositionally biased region" description="Basic residues" evidence="4">
    <location>
        <begin position="4270"/>
        <end position="4279"/>
    </location>
</feature>
<keyword evidence="2" id="KW-0596">Phosphopantetheine</keyword>
<feature type="domain" description="Carrier" evidence="5">
    <location>
        <begin position="3110"/>
        <end position="3185"/>
    </location>
</feature>
<dbReference type="SUPFAM" id="SSF52777">
    <property type="entry name" value="CoA-dependent acyltransferases"/>
    <property type="match status" value="8"/>
</dbReference>
<comment type="cofactor">
    <cofactor evidence="1">
        <name>pantetheine 4'-phosphate</name>
        <dbReference type="ChEBI" id="CHEBI:47942"/>
    </cofactor>
</comment>
<feature type="region of interest" description="Disordered" evidence="4">
    <location>
        <begin position="4235"/>
        <end position="4279"/>
    </location>
</feature>
<dbReference type="PROSITE" id="PS00012">
    <property type="entry name" value="PHOSPHOPANTETHEINE"/>
    <property type="match status" value="2"/>
</dbReference>
<dbReference type="Gene3D" id="3.40.50.1820">
    <property type="entry name" value="alpha/beta hydrolase"/>
    <property type="match status" value="1"/>
</dbReference>
<feature type="region of interest" description="Disordered" evidence="4">
    <location>
        <begin position="4145"/>
        <end position="4166"/>
    </location>
</feature>
<evidence type="ECO:0000256" key="3">
    <source>
        <dbReference type="ARBA" id="ARBA00022553"/>
    </source>
</evidence>
<organism evidence="6 7">
    <name type="scientific">Pyxidicoccus parkwayensis</name>
    <dbReference type="NCBI Taxonomy" id="2813578"/>
    <lineage>
        <taxon>Bacteria</taxon>
        <taxon>Pseudomonadati</taxon>
        <taxon>Myxococcota</taxon>
        <taxon>Myxococcia</taxon>
        <taxon>Myxococcales</taxon>
        <taxon>Cystobacterineae</taxon>
        <taxon>Myxococcaceae</taxon>
        <taxon>Pyxidicoccus</taxon>
    </lineage>
</organism>
<dbReference type="Gene3D" id="3.30.559.30">
    <property type="entry name" value="Nonribosomal peptide synthetase, condensation domain"/>
    <property type="match status" value="4"/>
</dbReference>
<dbReference type="Gene3D" id="3.30.559.10">
    <property type="entry name" value="Chloramphenicol acetyltransferase-like domain"/>
    <property type="match status" value="4"/>
</dbReference>
<sequence>MPSPTRGEAPLSLAQQRMWFLARLDAGGHAYNAPFFARLKGPLDVDVLRRALAEVVRRHDALRTTFVEVEGRPVQRIAPELEVALPVEEVTAEAVRSRADDEARRPFDLEQGPLLRARLLRVSREEHVLLVVMHHIVCDGWSFGLMERELTALYRAFSTGESPALPELPVRYSDFAVWQRGWLTDEALAPSVSWWKQQLSGAPAALELPTDRPRPPVKSFRGAVLSVPLSAALSDEVRTLGRREGVTLFMTLLAGFHALLARYSGQSDIVVGSPSSGRSQQALEGLVGLFTTTLPLRVESSGAGTFRELLRRVRQVCLGAYAHPEAPLELLVDGAGAARDASRTPLFQVSFVLQGMPCAELQLPGVTAEEPAFEPGVAKFDLTLFMRDTAQGLVGLWEYDSALFDEETVARMAAHFARMLEAAVRRPELRLAELPLLSEEERHQLLVRWNDTRTEYPREACVHALFEEQVARTPDAVAVEYEGSRLTYTELNARAHQLARHLRKRGVVAGTRVGLCAGRSLELVVATLAILKAGGAYVPLDSAYPRERLAFMVEDSGIQVLLVQPALLSRLPPDLRVDIVPLAPVEASDSRESAEASGESQGAVLSYESTENLSGASLPADGLAYVMYTSGSTGRPKGVGIPHRSVVRLVKGSRFVELTEREVFLQLAPISFDASTLELWGALLNGAKLVLFPDRAPSLEELGRALVQHGVTTLWLTAALFEQMMASQPEALASVRQVLAGGDVLSPSAVRARLMQGRMLVNGYGPTENTTFTCCHPMTEPGQVGHTVSIGRPIANTQVYLLDEALEPVPVGVWGELYAGGDGLAWGYLGRPELTAERFVPHPFSQEPGARLYRTGDRARWLPDGCIELSGRLDGQVKLRGFRIELGEVESVLLRHPSVREAVVVAREDGPRGKQLVAYFVPRSDAPTVAELRAHMQTKLPEYMVPAVFVALPALPLTPNGKVDRKALPVPDLDESAGEHVPPRTMLEQLVAESWALVLGQSRVGAHDNFFERGGHSLLATQVVSRLRAVLGVELPVRALFEAPTVARLAERLQTLGEDARELRPPPLLPVPRTGTLPLSFGQQRLWFIEQLTPGAFTYNVPLFARLTGQLDVAVLERSLRAIVQRHEALRTTFDEMDGQPVQRIAPEPALALPVETLESLPEPERQQELRLRAQAEAQRPFDLRTGPLIRAKLLRLSVDEQVLLLVMHHSVCDGWSVGVALRELEAHYQAFARGEEPSLPALPVQAADHARWQREWLRDSALETQLTYWREQMAGAPPALELPTDRPRPPVQTSRGAMLRVLLPQEVTRALRELSQREGVTLFMALLAGFQVLLSRYSGQQDLVVGSPIAGRTQREVEGLIGFFVNTLALRVNASGDISFRELLRRVREVCLGAFAHQDLPFEKLVDALQPVRDLSRSPVFQVMFAQQNVPSSEVALPGVSLKLLDVDPGVASFDLTLFVRETEEGWLSFWEYNTDLFDEATVARMAAHYVRLLEGAVAEPEQRLHALPLLTEAERRQSLMGWSWSEAGAPAASCLHRLFEAQVERAPDAVAASSEKARLTYRELNVRANQLAHHLRRRGVRTGSFVGVMLERSLDALVSLLGVMKAGAAYLPLDPAYPRERLEYMLSDSGTRLLVTRAELLERVGALDVEMLDVEASRSDVAREAASNPGWEVPLESLAYLIYTSGSTGRPKAVMTPHRAVVAYALGSARIYGLTAEDRVLQFSSLSFDQSVEEIFPALLTGGTVVLRTEAMLDPATFCARCEQWGLTLLFLPTAFWGELTSALASGTVRLPHSVRLVATGGEKVPAAQVLQWRRAVPSRIRLTNEYGPTETTVICVVGDLGTLPEAELGWGIVPIGTSAPGVRAFVLDGHQQPVPMGVPGELYIGGITLAHGYLGRPDLTAERFVPDPFSAEPGARLYRTGDLVRCRTDGNLEYVGRADDQVKLRGFRVELGEVDSALRKCAGVRDVAVVVREPTPGDKRLVAYVVAEPGTEVRSSLLRTELKRALPEYMVPSAFVLMDVLPLTPSGKVDRKALPAPQEDVERDGYLAPRAGLEEVVANIWAPLLGVKRVGAHDNFFELGGHSLLATQVVSRLREVLQRELPVRMLFEAPTVAELARRLEASREDAGPPPPPLVPVSRDVEPPPSFAQQRLWFLARLDAGGYSYNVPFFLRLKGPLDVAALERALTDLVQRHEALRTTFVEVNGEPVQRISPRAELPFTVESLETGSDEAIRRRAEEEVRRPFDVERGPLVRATVLRASENEHVLLLLMHHIVCDFWSSDVLARELSALYSACSRGEEATLPALPVQYADFARWQRDWMRGDTLEAQRSWWKLQLAGAPPVLELPTDRPRPPAQTFRGAQFHQSLPTAIPGAVQALSREASVTPFMLLMAGFHALLARYSGQEDIVVGTPIAGRDRREVEDLIGFFTNTLALRVNTSGDVSFRELLRRVREACLGAYAHQDMPFEQLVDALVPMRDVSRTPLFQVMFVFQQGSAPWELPGMAVEEFAFEPGMAKFDLTLFVRETPSGWTSLWEYNTDLFDRETVARMAAHYARLLEGVLAHPERKLALLPLLTEAEQHQVLREWNDTALPYPTVPTVHALFEATASRTPDAIAASFGDSRLTYAELNRRANQLAHHLRALGVRPDERVGICVQRSLDLPIAVLATLKAGGAYVPLDPAYPPERLAAMLEASGARVLLTQRHLQDVLPPGSATRLVLDSDSDSFAHLPETNPPPSSGPSSLTYVIFTSGSTGVPKGVAMHHASLVNLIHFQCQSSSVPSGTTLQFSAFSFDVSFQEMLATWAGGGELVLISEDVRRDAHALLQLMDSRGVQRIFLPFVALQNLAEVSEQDSLVPRHLKEIITAGEQLRMTPALRLLMKRLPGAVLHNQYGPTETHLASLCVLSGDADSWPDLPLIGTPIANASIHLLDSHLQPVPVGVPGELYIGGLQVARGYWGRPDLTVERFLPDPFSTRPGARMYRTGDWARYRPDGAIEFLGRRDAQVKVRGFRIELGEIEAALARHPSVRDCVVAAREQGPGEKRLVAWVVATEGQTAETDALKVFLKERLPEYMVPSAWVHLDAFPLTPSGKVDRKALPTPDLSGPREDFVPPRTPMEQRVAAIWESLLNQSRVGARDNFFELGGHSLLATQVVSRLRQAFQVEVPVRTLFEAPTVAELAARMEPLVGAERALPIPSLVPVPRDVPPPLSFAQQRLWFIDRMEPGNPVYNIPLALRLEGVLDTLAMERAVHALVQRHESLRTTFRQDEHGSVQVIAPEAHVPPTVADLRGLPDDVREEETRRQVEEEARRPFDLTSGPLLRVLLLRLDDTVHVLVLNMHHIISDGWSLGVFLRELRELYAASVDGRAPSLPALPVQYADFAVWQRQWLRDDALEAQLTYWRAQLAGAPTSLELPTDRPRPPVQTFRGAVHPLHLPAPLAEGLRQLGQREGATLFMTLLAAWQALLSRYTGQEDLSVGSPIAGRNRQEVEGLIGFFVNTLVLRARVKPEASFRSLLRQVRETALGAFAHQEVPFERLVEALKPPRDVSRSPLFQVMFALQTTGAVELRLPGLTERLVDLDSRVARHDVSLVMWETASGLEGAFEYNTDLFDAATMARLAGHLRSVLEAVVTDAGQPVRTLPLLSETERHQLLVEWNGPRVEWPDAVCLHTRFEAHARSLPEALAVASPGRSLTYGALDARANQLAWLLRSRGVGPERAVALLMERSVDYIVGALGILKAGGIYMPLDPAYPADRLRQVVRDSGALAVVTQQSLAPAMQGVDVSTFCLDAEPTLDLQPTHAPRTEVLAENVAYLIYTSGSTGRPKGVAVTHRSADGLLRWYHDAYAVTHKDRTMVVAGLAFDITVLDVWAPLTAGGSAHLPSEDVRVEPRRLVQWIADEGITLGLVPTPMAEAVLDEAWPERPRLRAILAIGDRLHRRPGPQFPSVLVNAYGPTECTVMVTEGVVSSHAPDGVLPHIGKPFTNVRTYVLDGALRPVPAGVWGELYLGGPCVARGYLDRPDLTAERFLPDPFDTVPGARMYQTGDVVRWLADGNIEYAGRKDTQVKLRGFRIELGEIEAALLTFPAVKDAVVVAREDGPGGKHLVAYWVSAPGEPPDIDALRTFLRRTLPEHMVPSAFVRLDAIPLTSNGKPDRRALPAPQRSEPTGAFLPPREGLEQSLAALWADVLRLERVGANDNFFDVGGTSLLLQTLHMKVEALVGRRVPLLDLLRHATVRAQAASLASGGPPTAATPTAPTPATSASGDNRRENLRRMAQQRRGRSGS</sequence>
<dbReference type="Pfam" id="PF00501">
    <property type="entry name" value="AMP-binding"/>
    <property type="match status" value="4"/>
</dbReference>
<evidence type="ECO:0000313" key="7">
    <source>
        <dbReference type="Proteomes" id="UP000662747"/>
    </source>
</evidence>
<name>A0ABX7P4M3_9BACT</name>
<dbReference type="PROSITE" id="PS00455">
    <property type="entry name" value="AMP_BINDING"/>
    <property type="match status" value="4"/>
</dbReference>
<dbReference type="InterPro" id="IPR025110">
    <property type="entry name" value="AMP-bd_C"/>
</dbReference>
<dbReference type="InterPro" id="IPR045851">
    <property type="entry name" value="AMP-bd_C_sf"/>
</dbReference>
<evidence type="ECO:0000256" key="2">
    <source>
        <dbReference type="ARBA" id="ARBA00022450"/>
    </source>
</evidence>
<proteinExistence type="predicted"/>
<dbReference type="SUPFAM" id="SSF47336">
    <property type="entry name" value="ACP-like"/>
    <property type="match status" value="4"/>
</dbReference>
<dbReference type="Gene3D" id="1.10.1200.10">
    <property type="entry name" value="ACP-like"/>
    <property type="match status" value="3"/>
</dbReference>
<evidence type="ECO:0000259" key="5">
    <source>
        <dbReference type="PROSITE" id="PS50075"/>
    </source>
</evidence>
<dbReference type="RefSeq" id="WP_206726938.1">
    <property type="nucleotide sequence ID" value="NZ_CP071090.1"/>
</dbReference>
<reference evidence="6 7" key="1">
    <citation type="submission" date="2021-02" db="EMBL/GenBank/DDBJ databases">
        <title>De Novo genome assembly of isolated myxobacteria.</title>
        <authorList>
            <person name="Stevens D.C."/>
        </authorList>
    </citation>
    <scope>NUCLEOTIDE SEQUENCE [LARGE SCALE GENOMIC DNA]</scope>
    <source>
        <strain evidence="7">SCPEA02</strain>
    </source>
</reference>
<feature type="domain" description="Carrier" evidence="5">
    <location>
        <begin position="4166"/>
        <end position="4241"/>
    </location>
</feature>
<dbReference type="PANTHER" id="PTHR45527:SF1">
    <property type="entry name" value="FATTY ACID SYNTHASE"/>
    <property type="match status" value="1"/>
</dbReference>
<gene>
    <name evidence="6" type="ORF">JY651_10830</name>
</gene>
<dbReference type="NCBIfam" id="NF003417">
    <property type="entry name" value="PRK04813.1"/>
    <property type="match status" value="4"/>
</dbReference>
<dbReference type="InterPro" id="IPR000873">
    <property type="entry name" value="AMP-dep_synth/lig_dom"/>
</dbReference>
<feature type="domain" description="Carrier" evidence="5">
    <location>
        <begin position="2051"/>
        <end position="2126"/>
    </location>
</feature>
<dbReference type="EMBL" id="CP071090">
    <property type="protein sequence ID" value="QSQ25383.1"/>
    <property type="molecule type" value="Genomic_DNA"/>
</dbReference>
<dbReference type="Gene3D" id="3.30.300.30">
    <property type="match status" value="4"/>
</dbReference>
<protein>
    <submittedName>
        <fullName evidence="6">Amino acid adenylation domain-containing protein</fullName>
    </submittedName>
</protein>
<dbReference type="CDD" id="cd19531">
    <property type="entry name" value="LCL_NRPS-like"/>
    <property type="match status" value="4"/>
</dbReference>
<feature type="compositionally biased region" description="Low complexity" evidence="4">
    <location>
        <begin position="4238"/>
        <end position="4259"/>
    </location>
</feature>
<dbReference type="InterPro" id="IPR006162">
    <property type="entry name" value="Ppantetheine_attach_site"/>
</dbReference>
<dbReference type="NCBIfam" id="TIGR01733">
    <property type="entry name" value="AA-adenyl-dom"/>
    <property type="match status" value="4"/>
</dbReference>
<dbReference type="SMART" id="SM00823">
    <property type="entry name" value="PKS_PP"/>
    <property type="match status" value="4"/>
</dbReference>
<dbReference type="PROSITE" id="PS50075">
    <property type="entry name" value="CARRIER"/>
    <property type="match status" value="4"/>
</dbReference>
<dbReference type="Pfam" id="PF00550">
    <property type="entry name" value="PP-binding"/>
    <property type="match status" value="4"/>
</dbReference>
<dbReference type="CDD" id="cd17651">
    <property type="entry name" value="A_NRPS_VisG_like"/>
    <property type="match status" value="1"/>
</dbReference>
<dbReference type="InterPro" id="IPR010071">
    <property type="entry name" value="AA_adenyl_dom"/>
</dbReference>
<accession>A0ABX7P4M3</accession>
<dbReference type="InterPro" id="IPR036736">
    <property type="entry name" value="ACP-like_sf"/>
</dbReference>
<dbReference type="InterPro" id="IPR001242">
    <property type="entry name" value="Condensation_dom"/>
</dbReference>
<evidence type="ECO:0000313" key="6">
    <source>
        <dbReference type="EMBL" id="QSQ25383.1"/>
    </source>
</evidence>
<dbReference type="SUPFAM" id="SSF56801">
    <property type="entry name" value="Acetyl-CoA synthetase-like"/>
    <property type="match status" value="4"/>
</dbReference>
<dbReference type="Pfam" id="PF13193">
    <property type="entry name" value="AMP-binding_C"/>
    <property type="match status" value="4"/>
</dbReference>
<dbReference type="InterPro" id="IPR023213">
    <property type="entry name" value="CAT-like_dom_sf"/>
</dbReference>
<evidence type="ECO:0000256" key="1">
    <source>
        <dbReference type="ARBA" id="ARBA00001957"/>
    </source>
</evidence>
<feature type="domain" description="Carrier" evidence="5">
    <location>
        <begin position="982"/>
        <end position="1057"/>
    </location>
</feature>
<dbReference type="InterPro" id="IPR029058">
    <property type="entry name" value="AB_hydrolase_fold"/>
</dbReference>
<dbReference type="CDD" id="cd12117">
    <property type="entry name" value="A_NRPS_Srf_like"/>
    <property type="match status" value="1"/>
</dbReference>
<keyword evidence="3" id="KW-0597">Phosphoprotein</keyword>
<evidence type="ECO:0000256" key="4">
    <source>
        <dbReference type="SAM" id="MobiDB-lite"/>
    </source>
</evidence>
<dbReference type="CDD" id="cd05930">
    <property type="entry name" value="A_NRPS"/>
    <property type="match status" value="2"/>
</dbReference>
<keyword evidence="7" id="KW-1185">Reference proteome</keyword>
<dbReference type="InterPro" id="IPR020806">
    <property type="entry name" value="PKS_PP-bd"/>
</dbReference>
<dbReference type="InterPro" id="IPR020845">
    <property type="entry name" value="AMP-binding_CS"/>
</dbReference>
<dbReference type="Proteomes" id="UP000662747">
    <property type="component" value="Chromosome"/>
</dbReference>
<dbReference type="InterPro" id="IPR009081">
    <property type="entry name" value="PP-bd_ACP"/>
</dbReference>
<dbReference type="Pfam" id="PF00668">
    <property type="entry name" value="Condensation"/>
    <property type="match status" value="4"/>
</dbReference>
<dbReference type="PANTHER" id="PTHR45527">
    <property type="entry name" value="NONRIBOSOMAL PEPTIDE SYNTHETASE"/>
    <property type="match status" value="1"/>
</dbReference>
<dbReference type="Gene3D" id="3.40.50.980">
    <property type="match status" value="8"/>
</dbReference>
<dbReference type="Gene3D" id="2.30.38.10">
    <property type="entry name" value="Luciferase, Domain 3"/>
    <property type="match status" value="4"/>
</dbReference>